<evidence type="ECO:0000256" key="1">
    <source>
        <dbReference type="SAM" id="SignalP"/>
    </source>
</evidence>
<sequence length="209" mass="22554">MCVLFLFLSLSLSLSLSLRVRLSPSLSIFLFFSVSPFLLADLGSASMPSPLSRVYDDDDADAAEAAESSPTYPNWRRCTTHGVLLGSDRQGLDAVRAEIRVLGDMCTIDGRSVLGHVSCSGHMRAVGGTGPCSLPPRLSLVLGAEIKYRERFVCFGVPGPVLLLLLHASQSQKESGPMELSWRGKPRRAACSLGPLGRQEGFWVSSIRS</sequence>
<dbReference type="EMBL" id="JAHLJV010000053">
    <property type="protein sequence ID" value="KAK1580617.1"/>
    <property type="molecule type" value="Genomic_DNA"/>
</dbReference>
<dbReference type="RefSeq" id="XP_060411650.1">
    <property type="nucleotide sequence ID" value="XM_060558380.1"/>
</dbReference>
<feature type="chain" id="PRO_5042136171" description="Secreted protein" evidence="1">
    <location>
        <begin position="18"/>
        <end position="209"/>
    </location>
</feature>
<evidence type="ECO:0008006" key="4">
    <source>
        <dbReference type="Google" id="ProtNLM"/>
    </source>
</evidence>
<keyword evidence="1" id="KW-0732">Signal</keyword>
<dbReference type="Proteomes" id="UP001230504">
    <property type="component" value="Unassembled WGS sequence"/>
</dbReference>
<evidence type="ECO:0000313" key="2">
    <source>
        <dbReference type="EMBL" id="KAK1580617.1"/>
    </source>
</evidence>
<accession>A0AAD8PUR8</accession>
<gene>
    <name evidence="2" type="ORF">LY79DRAFT_560972</name>
</gene>
<protein>
    <recommendedName>
        <fullName evidence="4">Secreted protein</fullName>
    </recommendedName>
</protein>
<dbReference type="AlphaFoldDB" id="A0AAD8PUR8"/>
<feature type="signal peptide" evidence="1">
    <location>
        <begin position="1"/>
        <end position="17"/>
    </location>
</feature>
<reference evidence="2" key="1">
    <citation type="submission" date="2021-06" db="EMBL/GenBank/DDBJ databases">
        <title>Comparative genomics, transcriptomics and evolutionary studies reveal genomic signatures of adaptation to plant cell wall in hemibiotrophic fungi.</title>
        <authorList>
            <consortium name="DOE Joint Genome Institute"/>
            <person name="Baroncelli R."/>
            <person name="Diaz J.F."/>
            <person name="Benocci T."/>
            <person name="Peng M."/>
            <person name="Battaglia E."/>
            <person name="Haridas S."/>
            <person name="Andreopoulos W."/>
            <person name="Labutti K."/>
            <person name="Pangilinan J."/>
            <person name="Floch G.L."/>
            <person name="Makela M.R."/>
            <person name="Henrissat B."/>
            <person name="Grigoriev I.V."/>
            <person name="Crouch J.A."/>
            <person name="De Vries R.P."/>
            <person name="Sukno S.A."/>
            <person name="Thon M.R."/>
        </authorList>
    </citation>
    <scope>NUCLEOTIDE SEQUENCE</scope>
    <source>
        <strain evidence="2">CBS 125086</strain>
    </source>
</reference>
<name>A0AAD8PUR8_9PEZI</name>
<comment type="caution">
    <text evidence="2">The sequence shown here is derived from an EMBL/GenBank/DDBJ whole genome shotgun (WGS) entry which is preliminary data.</text>
</comment>
<dbReference type="GeneID" id="85442620"/>
<organism evidence="2 3">
    <name type="scientific">Colletotrichum navitas</name>
    <dbReference type="NCBI Taxonomy" id="681940"/>
    <lineage>
        <taxon>Eukaryota</taxon>
        <taxon>Fungi</taxon>
        <taxon>Dikarya</taxon>
        <taxon>Ascomycota</taxon>
        <taxon>Pezizomycotina</taxon>
        <taxon>Sordariomycetes</taxon>
        <taxon>Hypocreomycetidae</taxon>
        <taxon>Glomerellales</taxon>
        <taxon>Glomerellaceae</taxon>
        <taxon>Colletotrichum</taxon>
        <taxon>Colletotrichum graminicola species complex</taxon>
    </lineage>
</organism>
<proteinExistence type="predicted"/>
<evidence type="ECO:0000313" key="3">
    <source>
        <dbReference type="Proteomes" id="UP001230504"/>
    </source>
</evidence>
<keyword evidence="3" id="KW-1185">Reference proteome</keyword>